<dbReference type="PROSITE" id="PS50297">
    <property type="entry name" value="ANK_REP_REGION"/>
    <property type="match status" value="1"/>
</dbReference>
<dbReference type="PANTHER" id="PTHR24198:SF165">
    <property type="entry name" value="ANKYRIN REPEAT-CONTAINING PROTEIN-RELATED"/>
    <property type="match status" value="1"/>
</dbReference>
<protein>
    <submittedName>
        <fullName evidence="4">Ankyrin repeat domain-containing protein</fullName>
    </submittedName>
</protein>
<evidence type="ECO:0000256" key="2">
    <source>
        <dbReference type="ARBA" id="ARBA00023043"/>
    </source>
</evidence>
<gene>
    <name evidence="4" type="ORF">J3U87_11835</name>
</gene>
<dbReference type="Proteomes" id="UP000663929">
    <property type="component" value="Chromosome"/>
</dbReference>
<sequence length="224" mass="24805">MKYLKIALVILIAATLVQPIILNPSTLERRGLLDYVWEAADLGAPEPIAATFGSREKALFDAADARNMSGVRKAMEDGANPALTNDDGQSIYEIAVTRRQRELVNYLLDEKVALTGGDAFHLAIVSEQRDLLKTMLDGGLDPNQRERDGTTPLISAINWGDPELVELLLKYGADSDLATESSEAPSEYVAKKHNYGHFPDVDYNYDKILELLNDPAFKVDKLER</sequence>
<evidence type="ECO:0000256" key="3">
    <source>
        <dbReference type="PROSITE-ProRule" id="PRU00023"/>
    </source>
</evidence>
<organism evidence="4 5">
    <name type="scientific">Sulfidibacter corallicola</name>
    <dbReference type="NCBI Taxonomy" id="2818388"/>
    <lineage>
        <taxon>Bacteria</taxon>
        <taxon>Pseudomonadati</taxon>
        <taxon>Acidobacteriota</taxon>
        <taxon>Holophagae</taxon>
        <taxon>Acanthopleuribacterales</taxon>
        <taxon>Acanthopleuribacteraceae</taxon>
        <taxon>Sulfidibacter</taxon>
    </lineage>
</organism>
<dbReference type="PANTHER" id="PTHR24198">
    <property type="entry name" value="ANKYRIN REPEAT AND PROTEIN KINASE DOMAIN-CONTAINING PROTEIN"/>
    <property type="match status" value="1"/>
</dbReference>
<reference evidence="4" key="1">
    <citation type="submission" date="2021-03" db="EMBL/GenBank/DDBJ databases">
        <title>Acanthopleuribacteraceae sp. M133.</title>
        <authorList>
            <person name="Wang G."/>
        </authorList>
    </citation>
    <scope>NUCLEOTIDE SEQUENCE</scope>
    <source>
        <strain evidence="4">M133</strain>
    </source>
</reference>
<accession>A0A8A4TUI9</accession>
<dbReference type="Gene3D" id="1.25.40.20">
    <property type="entry name" value="Ankyrin repeat-containing domain"/>
    <property type="match status" value="1"/>
</dbReference>
<dbReference type="SUPFAM" id="SSF48403">
    <property type="entry name" value="Ankyrin repeat"/>
    <property type="match status" value="1"/>
</dbReference>
<keyword evidence="5" id="KW-1185">Reference proteome</keyword>
<proteinExistence type="predicted"/>
<keyword evidence="1" id="KW-0677">Repeat</keyword>
<dbReference type="KEGG" id="scor:J3U87_11835"/>
<keyword evidence="2 3" id="KW-0040">ANK repeat</keyword>
<evidence type="ECO:0000313" key="5">
    <source>
        <dbReference type="Proteomes" id="UP000663929"/>
    </source>
</evidence>
<dbReference type="SMART" id="SM00248">
    <property type="entry name" value="ANK"/>
    <property type="match status" value="4"/>
</dbReference>
<evidence type="ECO:0000313" key="4">
    <source>
        <dbReference type="EMBL" id="QTD53143.1"/>
    </source>
</evidence>
<dbReference type="PROSITE" id="PS50088">
    <property type="entry name" value="ANK_REPEAT"/>
    <property type="match status" value="2"/>
</dbReference>
<feature type="repeat" description="ANK" evidence="3">
    <location>
        <begin position="115"/>
        <end position="147"/>
    </location>
</feature>
<dbReference type="RefSeq" id="WP_237383241.1">
    <property type="nucleotide sequence ID" value="NZ_CP071793.1"/>
</dbReference>
<dbReference type="EMBL" id="CP071793">
    <property type="protein sequence ID" value="QTD53143.1"/>
    <property type="molecule type" value="Genomic_DNA"/>
</dbReference>
<evidence type="ECO:0000256" key="1">
    <source>
        <dbReference type="ARBA" id="ARBA00022737"/>
    </source>
</evidence>
<name>A0A8A4TUI9_SULCO</name>
<dbReference type="InterPro" id="IPR036770">
    <property type="entry name" value="Ankyrin_rpt-contain_sf"/>
</dbReference>
<dbReference type="InterPro" id="IPR002110">
    <property type="entry name" value="Ankyrin_rpt"/>
</dbReference>
<feature type="repeat" description="ANK" evidence="3">
    <location>
        <begin position="148"/>
        <end position="180"/>
    </location>
</feature>
<dbReference type="AlphaFoldDB" id="A0A8A4TUI9"/>
<dbReference type="Pfam" id="PF12796">
    <property type="entry name" value="Ank_2"/>
    <property type="match status" value="1"/>
</dbReference>